<reference evidence="2" key="1">
    <citation type="journal article" date="2014" name="BMC Genomics">
        <title>The genome sequence of the biocontrol fungus Metarhizium anisopliae and comparative genomics of Metarhizium species.</title>
        <authorList>
            <person name="Pattemore J.A."/>
            <person name="Hane J.K."/>
            <person name="Williams A.H."/>
            <person name="Wilson B.A."/>
            <person name="Stodart B.J."/>
            <person name="Ash G.J."/>
        </authorList>
    </citation>
    <scope>NUCLEOTIDE SEQUENCE [LARGE SCALE GENOMIC DNA]</scope>
    <source>
        <strain evidence="2">BRIP 53293</strain>
    </source>
</reference>
<accession>A0A0D9NIN4</accession>
<dbReference type="EMBL" id="KE384775">
    <property type="protein sequence ID" value="KJK73839.1"/>
    <property type="molecule type" value="Genomic_DNA"/>
</dbReference>
<organism evidence="1 2">
    <name type="scientific">Metarhizium anisopliae BRIP 53293</name>
    <dbReference type="NCBI Taxonomy" id="1291518"/>
    <lineage>
        <taxon>Eukaryota</taxon>
        <taxon>Fungi</taxon>
        <taxon>Dikarya</taxon>
        <taxon>Ascomycota</taxon>
        <taxon>Pezizomycotina</taxon>
        <taxon>Sordariomycetes</taxon>
        <taxon>Hypocreomycetidae</taxon>
        <taxon>Hypocreales</taxon>
        <taxon>Clavicipitaceae</taxon>
        <taxon>Metarhizium</taxon>
    </lineage>
</organism>
<keyword evidence="2" id="KW-1185">Reference proteome</keyword>
<proteinExistence type="predicted"/>
<dbReference type="Proteomes" id="UP000054544">
    <property type="component" value="Unassembled WGS sequence"/>
</dbReference>
<dbReference type="OrthoDB" id="4927927at2759"/>
<evidence type="ECO:0000313" key="2">
    <source>
        <dbReference type="Proteomes" id="UP000054544"/>
    </source>
</evidence>
<dbReference type="AlphaFoldDB" id="A0A0D9NIN4"/>
<dbReference type="STRING" id="1291518.A0A0D9NIN4"/>
<gene>
    <name evidence="1" type="ORF">H634G_10888</name>
</gene>
<name>A0A0D9NIN4_METAN</name>
<protein>
    <submittedName>
        <fullName evidence="1">Uncharacterized protein</fullName>
    </submittedName>
</protein>
<evidence type="ECO:0000313" key="1">
    <source>
        <dbReference type="EMBL" id="KJK73839.1"/>
    </source>
</evidence>
<sequence>MTGKLASLFMGSLSFRDLAIVLTRGYAACPIVVSAVATRRSLWQGASSLNVQPYFDIHYSDVRCIVGELGSFSVDWLLGGLTRLPPEILKMIWDFCNDTWYCSVLDLARHVTAMQENNQLQDRIIPLLNVKTWVRGNAPQLEGSASGSIVRLAIDSRGLLCIERLTQLDRKISSRSDCMGYIVEAAERFNGVSVDFQVVWYGQTTGSD</sequence>